<keyword evidence="3" id="KW-0472">Membrane</keyword>
<keyword evidence="5" id="KW-1185">Reference proteome</keyword>
<dbReference type="Proteomes" id="UP000306509">
    <property type="component" value="Unassembled WGS sequence"/>
</dbReference>
<feature type="transmembrane region" description="Helical" evidence="3">
    <location>
        <begin position="7"/>
        <end position="28"/>
    </location>
</feature>
<evidence type="ECO:0000313" key="5">
    <source>
        <dbReference type="Proteomes" id="UP000306509"/>
    </source>
</evidence>
<sequence length="249" mass="28393">MILKKKIILIMAVISLAAGMGLLLYPYISQQIYDREVRKVLEAFDQKTDKMKREMKAEVSDTSVPKPFFDELYEKILAYNRNLFLSGQKDLVDPFSYEQIGFSLKEWGFDEDMIGSLKIPKMDIELPVYLGATNENMAKGAAHLTQTSLPVGGINSNAVIAAHRGYSRAAMFRDIEKLEPGDEVIIKNFRETLIYRVAEIKILKPTDIQEILIQEGRDLITLLTCHPYGFNLQRYAVLCERVPSKAEKH</sequence>
<evidence type="ECO:0000256" key="1">
    <source>
        <dbReference type="ARBA" id="ARBA00022801"/>
    </source>
</evidence>
<evidence type="ECO:0000256" key="3">
    <source>
        <dbReference type="SAM" id="Phobius"/>
    </source>
</evidence>
<proteinExistence type="predicted"/>
<reference evidence="4 5" key="1">
    <citation type="journal article" date="2019" name="Anaerobe">
        <title>Detection of Robinsoniella peoriensis in multiple bone samples of a trauma patient.</title>
        <authorList>
            <person name="Schrottner P."/>
            <person name="Hartwich K."/>
            <person name="Bunk B."/>
            <person name="Schober I."/>
            <person name="Helbig S."/>
            <person name="Rudolph W.W."/>
            <person name="Gunzer F."/>
        </authorList>
    </citation>
    <scope>NUCLEOTIDE SEQUENCE [LARGE SCALE GENOMIC DNA]</scope>
    <source>
        <strain evidence="4 5">DSM 106044</strain>
    </source>
</reference>
<dbReference type="NCBIfam" id="TIGR01076">
    <property type="entry name" value="sortase_fam"/>
    <property type="match status" value="1"/>
</dbReference>
<dbReference type="SUPFAM" id="SSF63817">
    <property type="entry name" value="Sortase"/>
    <property type="match status" value="1"/>
</dbReference>
<dbReference type="AlphaFoldDB" id="A0A4U8Q5Q2"/>
<dbReference type="InterPro" id="IPR005754">
    <property type="entry name" value="Sortase"/>
</dbReference>
<evidence type="ECO:0000313" key="4">
    <source>
        <dbReference type="EMBL" id="TLC99362.1"/>
    </source>
</evidence>
<comment type="caution">
    <text evidence="4">The sequence shown here is derived from an EMBL/GenBank/DDBJ whole genome shotgun (WGS) entry which is preliminary data.</text>
</comment>
<protein>
    <submittedName>
        <fullName evidence="4">Sortase</fullName>
    </submittedName>
</protein>
<dbReference type="InterPro" id="IPR042002">
    <property type="entry name" value="Sortase_C"/>
</dbReference>
<keyword evidence="3" id="KW-1133">Transmembrane helix</keyword>
<keyword evidence="1" id="KW-0378">Hydrolase</keyword>
<evidence type="ECO:0000256" key="2">
    <source>
        <dbReference type="PIRSR" id="PIRSR605754-1"/>
    </source>
</evidence>
<dbReference type="NCBIfam" id="NF033745">
    <property type="entry name" value="class_C_sortase"/>
    <property type="match status" value="1"/>
</dbReference>
<dbReference type="STRING" id="180332.GCA_000797495_01013"/>
<organism evidence="4 5">
    <name type="scientific">Robinsoniella peoriensis</name>
    <dbReference type="NCBI Taxonomy" id="180332"/>
    <lineage>
        <taxon>Bacteria</taxon>
        <taxon>Bacillati</taxon>
        <taxon>Bacillota</taxon>
        <taxon>Clostridia</taxon>
        <taxon>Lachnospirales</taxon>
        <taxon>Lachnospiraceae</taxon>
        <taxon>Robinsoniella</taxon>
    </lineage>
</organism>
<feature type="active site" description="Proton donor/acceptor" evidence="2">
    <location>
        <position position="163"/>
    </location>
</feature>
<feature type="active site" description="Acyl-thioester intermediate" evidence="2">
    <location>
        <position position="225"/>
    </location>
</feature>
<dbReference type="Gene3D" id="2.40.260.10">
    <property type="entry name" value="Sortase"/>
    <property type="match status" value="1"/>
</dbReference>
<dbReference type="Pfam" id="PF04203">
    <property type="entry name" value="Sortase"/>
    <property type="match status" value="1"/>
</dbReference>
<dbReference type="GO" id="GO:0016787">
    <property type="term" value="F:hydrolase activity"/>
    <property type="evidence" value="ECO:0007669"/>
    <property type="project" value="UniProtKB-KW"/>
</dbReference>
<gene>
    <name evidence="4" type="ORF">DSM106044_03813</name>
</gene>
<dbReference type="RefSeq" id="WP_138003418.1">
    <property type="nucleotide sequence ID" value="NZ_QGQD01000070.1"/>
</dbReference>
<name>A0A4U8Q5Q2_9FIRM</name>
<dbReference type="EMBL" id="QGQD01000070">
    <property type="protein sequence ID" value="TLC99362.1"/>
    <property type="molecule type" value="Genomic_DNA"/>
</dbReference>
<accession>A0A4U8Q5Q2</accession>
<keyword evidence="3" id="KW-0812">Transmembrane</keyword>
<dbReference type="InterPro" id="IPR023365">
    <property type="entry name" value="Sortase_dom-sf"/>
</dbReference>
<dbReference type="CDD" id="cd05827">
    <property type="entry name" value="Sortase_C"/>
    <property type="match status" value="1"/>
</dbReference>